<dbReference type="GO" id="GO:0006601">
    <property type="term" value="P:creatine biosynthetic process"/>
    <property type="evidence" value="ECO:0007669"/>
    <property type="project" value="TreeGrafter"/>
</dbReference>
<dbReference type="PANTHER" id="PTHR32379:SF1">
    <property type="entry name" value="GUANIDINOACETATE N-METHYLTRANSFERASE"/>
    <property type="match status" value="1"/>
</dbReference>
<accession>A0AA36I1F5</accession>
<organism evidence="1 2">
    <name type="scientific">Effrenium voratum</name>
    <dbReference type="NCBI Taxonomy" id="2562239"/>
    <lineage>
        <taxon>Eukaryota</taxon>
        <taxon>Sar</taxon>
        <taxon>Alveolata</taxon>
        <taxon>Dinophyceae</taxon>
        <taxon>Suessiales</taxon>
        <taxon>Symbiodiniaceae</taxon>
        <taxon>Effrenium</taxon>
    </lineage>
</organism>
<dbReference type="Gene3D" id="3.40.50.150">
    <property type="entry name" value="Vaccinia Virus protein VP39"/>
    <property type="match status" value="1"/>
</dbReference>
<dbReference type="InterPro" id="IPR051038">
    <property type="entry name" value="RMT2/GAMT_Mtase"/>
</dbReference>
<reference evidence="1" key="1">
    <citation type="submission" date="2023-08" db="EMBL/GenBank/DDBJ databases">
        <authorList>
            <person name="Chen Y."/>
            <person name="Shah S."/>
            <person name="Dougan E. K."/>
            <person name="Thang M."/>
            <person name="Chan C."/>
        </authorList>
    </citation>
    <scope>NUCLEOTIDE SEQUENCE</scope>
</reference>
<dbReference type="GO" id="GO:0005737">
    <property type="term" value="C:cytoplasm"/>
    <property type="evidence" value="ECO:0007669"/>
    <property type="project" value="TreeGrafter"/>
</dbReference>
<evidence type="ECO:0000313" key="2">
    <source>
        <dbReference type="Proteomes" id="UP001178507"/>
    </source>
</evidence>
<evidence type="ECO:0000313" key="1">
    <source>
        <dbReference type="EMBL" id="CAJ1379273.1"/>
    </source>
</evidence>
<sequence>MPCSGCFPVVDKACPSWGMTSWRTGRLPTWRRWLKSPAPKAVASWRWVSASGSRPKPSIGFPSRSHVIFEANSSVLGRAGLWAEGAKNPTLVLGGFWQELVESFEPNSFSGVLFDAYPLSPGEASGDGEVGAFFREAARLLRPGGCFTFYYDAGSNWLECVRAFRAETTPKLRAAGFGEVQEDQVMCQPRPGCTYFWKDRFLVPKAIR</sequence>
<dbReference type="GO" id="GO:0030731">
    <property type="term" value="F:guanidinoacetate N-methyltransferase activity"/>
    <property type="evidence" value="ECO:0007669"/>
    <property type="project" value="TreeGrafter"/>
</dbReference>
<name>A0AA36I1F5_9DINO</name>
<dbReference type="EMBL" id="CAUJNA010000613">
    <property type="protein sequence ID" value="CAJ1379273.1"/>
    <property type="molecule type" value="Genomic_DNA"/>
</dbReference>
<dbReference type="InterPro" id="IPR029063">
    <property type="entry name" value="SAM-dependent_MTases_sf"/>
</dbReference>
<keyword evidence="2" id="KW-1185">Reference proteome</keyword>
<dbReference type="Proteomes" id="UP001178507">
    <property type="component" value="Unassembled WGS sequence"/>
</dbReference>
<dbReference type="GO" id="GO:0005634">
    <property type="term" value="C:nucleus"/>
    <property type="evidence" value="ECO:0007669"/>
    <property type="project" value="TreeGrafter"/>
</dbReference>
<gene>
    <name evidence="1" type="ORF">EVOR1521_LOCUS7558</name>
</gene>
<dbReference type="PANTHER" id="PTHR32379">
    <property type="entry name" value="GUANIDINOACETATE N-METHYLTRANSFERASE"/>
    <property type="match status" value="1"/>
</dbReference>
<proteinExistence type="predicted"/>
<protein>
    <submittedName>
        <fullName evidence="1">Uncharacterized protein</fullName>
    </submittedName>
</protein>
<dbReference type="SUPFAM" id="SSF53335">
    <property type="entry name" value="S-adenosyl-L-methionine-dependent methyltransferases"/>
    <property type="match status" value="1"/>
</dbReference>
<comment type="caution">
    <text evidence="1">The sequence shown here is derived from an EMBL/GenBank/DDBJ whole genome shotgun (WGS) entry which is preliminary data.</text>
</comment>
<dbReference type="AlphaFoldDB" id="A0AA36I1F5"/>